<dbReference type="AlphaFoldDB" id="A0A5J4QKX9"/>
<dbReference type="OrthoDB" id="2160670at2759"/>
<dbReference type="Proteomes" id="UP000324800">
    <property type="component" value="Unassembled WGS sequence"/>
</dbReference>
<organism evidence="1 2">
    <name type="scientific">Streblomastix strix</name>
    <dbReference type="NCBI Taxonomy" id="222440"/>
    <lineage>
        <taxon>Eukaryota</taxon>
        <taxon>Metamonada</taxon>
        <taxon>Preaxostyla</taxon>
        <taxon>Oxymonadida</taxon>
        <taxon>Streblomastigidae</taxon>
        <taxon>Streblomastix</taxon>
    </lineage>
</organism>
<name>A0A5J4QKX9_9EUKA</name>
<proteinExistence type="predicted"/>
<sequence length="127" mass="14805">MVIFNVGFSDFDLLRNESHCPMCYSTIKGIMPGFNNCIWRIDFRKTNGIVSRLKWKKAGDEYTTYDEAQAGTADFTRLIMHAKQLSDTREQTIVSEGKEMKTTEDIIGEIGTIFKTYRFEPIYPQRW</sequence>
<gene>
    <name evidence="1" type="ORF">EZS28_054535</name>
</gene>
<comment type="caution">
    <text evidence="1">The sequence shown here is derived from an EMBL/GenBank/DDBJ whole genome shotgun (WGS) entry which is preliminary data.</text>
</comment>
<evidence type="ECO:0000313" key="2">
    <source>
        <dbReference type="Proteomes" id="UP000324800"/>
    </source>
</evidence>
<accession>A0A5J4QKX9</accession>
<dbReference type="EMBL" id="SNRW01045181">
    <property type="protein sequence ID" value="KAA6321604.1"/>
    <property type="molecule type" value="Genomic_DNA"/>
</dbReference>
<protein>
    <submittedName>
        <fullName evidence="1">Uncharacterized protein</fullName>
    </submittedName>
</protein>
<evidence type="ECO:0000313" key="1">
    <source>
        <dbReference type="EMBL" id="KAA6321604.1"/>
    </source>
</evidence>
<reference evidence="1 2" key="1">
    <citation type="submission" date="2019-03" db="EMBL/GenBank/DDBJ databases">
        <title>Single cell metagenomics reveals metabolic interactions within the superorganism composed of flagellate Streblomastix strix and complex community of Bacteroidetes bacteria on its surface.</title>
        <authorList>
            <person name="Treitli S.C."/>
            <person name="Kolisko M."/>
            <person name="Husnik F."/>
            <person name="Keeling P."/>
            <person name="Hampl V."/>
        </authorList>
    </citation>
    <scope>NUCLEOTIDE SEQUENCE [LARGE SCALE GENOMIC DNA]</scope>
    <source>
        <strain evidence="1">ST1C</strain>
    </source>
</reference>